<dbReference type="Gene3D" id="4.10.280.10">
    <property type="entry name" value="Helix-loop-helix DNA-binding domain"/>
    <property type="match status" value="1"/>
</dbReference>
<dbReference type="GO" id="GO:0046983">
    <property type="term" value="F:protein dimerization activity"/>
    <property type="evidence" value="ECO:0007669"/>
    <property type="project" value="InterPro"/>
</dbReference>
<proteinExistence type="predicted"/>
<evidence type="ECO:0000256" key="2">
    <source>
        <dbReference type="PIRNR" id="PIRNR001705"/>
    </source>
</evidence>
<comment type="subunit">
    <text evidence="2">Efficient DNA binding requires dimerization with another bHLH protein.</text>
</comment>
<name>A0A8B6FPX7_MYTGA</name>
<dbReference type="GO" id="GO:0005634">
    <property type="term" value="C:nucleus"/>
    <property type="evidence" value="ECO:0007669"/>
    <property type="project" value="UniProtKB-SubCell"/>
</dbReference>
<dbReference type="Pfam" id="PF00010">
    <property type="entry name" value="HLH"/>
    <property type="match status" value="1"/>
</dbReference>
<dbReference type="PROSITE" id="PS50888">
    <property type="entry name" value="BHLH"/>
    <property type="match status" value="1"/>
</dbReference>
<dbReference type="InterPro" id="IPR012682">
    <property type="entry name" value="Tscrpt_reg_Myc_N"/>
</dbReference>
<dbReference type="InterPro" id="IPR050433">
    <property type="entry name" value="Myc_transcription_factors"/>
</dbReference>
<feature type="coiled-coil region" evidence="3">
    <location>
        <begin position="385"/>
        <end position="412"/>
    </location>
</feature>
<dbReference type="OrthoDB" id="5964374at2759"/>
<evidence type="ECO:0000313" key="6">
    <source>
        <dbReference type="EMBL" id="VDI53292.1"/>
    </source>
</evidence>
<feature type="domain" description="BHLH" evidence="5">
    <location>
        <begin position="336"/>
        <end position="388"/>
    </location>
</feature>
<evidence type="ECO:0000259" key="5">
    <source>
        <dbReference type="PROSITE" id="PS50888"/>
    </source>
</evidence>
<dbReference type="PANTHER" id="PTHR45851">
    <property type="entry name" value="MYC PROTO-ONCOGENE"/>
    <property type="match status" value="1"/>
</dbReference>
<sequence>MMRKYSEIVIPRREGNSCQVVTEIGHTGIAQPPDNSVKMAKMCKHCYVDNSHVLQHCMYETESSSPASLPSDDIWKKFELIPTPPRSPEREEPFEMDLSLDLEDMNFPFDANFFESEDFNPKETFAESPPSQLCSKLIQDCMWSGDTFSSSEQKDKTSSSFDMKTVDPMAVFPCSVTNNTNNSHSIMGYLSETKLHSLGTETPSDSEEEIDVVTVEKLQQNSTTAGPTINKSNIQTRNIKTQIKIEKNNGEKVEIIPLKTTTLKIRVETPDLHNYSLPHSHQPKRVRSYPVSPSHSPLPQKRTKKDLSVPDFKRVCQKLRASKSSSDSEECISEGGKRTQHNVLERKRRNDLKYSFFTLRDSVPELSNQERAPKVLILKKASDYVHSLNVDNKRLESEKATLLAKQQKLKRTLEILQDSDFF</sequence>
<keyword evidence="3" id="KW-0175">Coiled coil</keyword>
<dbReference type="GO" id="GO:0003700">
    <property type="term" value="F:DNA-binding transcription factor activity"/>
    <property type="evidence" value="ECO:0007669"/>
    <property type="project" value="InterPro"/>
</dbReference>
<dbReference type="Pfam" id="PF01056">
    <property type="entry name" value="Myc_N"/>
    <property type="match status" value="1"/>
</dbReference>
<protein>
    <submittedName>
        <fullName evidence="6">Myc proto-oncogene protein</fullName>
    </submittedName>
</protein>
<feature type="region of interest" description="Disordered" evidence="4">
    <location>
        <begin position="273"/>
        <end position="305"/>
    </location>
</feature>
<evidence type="ECO:0000256" key="3">
    <source>
        <dbReference type="SAM" id="Coils"/>
    </source>
</evidence>
<dbReference type="CDD" id="cd11400">
    <property type="entry name" value="bHLHzip_Myc"/>
    <property type="match status" value="1"/>
</dbReference>
<dbReference type="GO" id="GO:0003677">
    <property type="term" value="F:DNA binding"/>
    <property type="evidence" value="ECO:0007669"/>
    <property type="project" value="UniProtKB-UniRule"/>
</dbReference>
<dbReference type="PRINTS" id="PR00044">
    <property type="entry name" value="LEUZIPPRMYC"/>
</dbReference>
<dbReference type="AlphaFoldDB" id="A0A8B6FPX7"/>
<keyword evidence="2" id="KW-0539">Nucleus</keyword>
<accession>A0A8B6FPX7</accession>
<evidence type="ECO:0000256" key="4">
    <source>
        <dbReference type="SAM" id="MobiDB-lite"/>
    </source>
</evidence>
<evidence type="ECO:0000256" key="1">
    <source>
        <dbReference type="ARBA" id="ARBA00023125"/>
    </source>
</evidence>
<dbReference type="InterPro" id="IPR011598">
    <property type="entry name" value="bHLH_dom"/>
</dbReference>
<gene>
    <name evidence="6" type="ORF">MGAL_10B092620</name>
</gene>
<dbReference type="SUPFAM" id="SSF47459">
    <property type="entry name" value="HLH, helix-loop-helix DNA-binding domain"/>
    <property type="match status" value="1"/>
</dbReference>
<keyword evidence="7" id="KW-1185">Reference proteome</keyword>
<dbReference type="InterPro" id="IPR002418">
    <property type="entry name" value="Tscrpt_reg_Myc"/>
</dbReference>
<dbReference type="PIRSF" id="PIRSF001705">
    <property type="entry name" value="Myc_protein"/>
    <property type="match status" value="1"/>
</dbReference>
<evidence type="ECO:0000313" key="7">
    <source>
        <dbReference type="Proteomes" id="UP000596742"/>
    </source>
</evidence>
<dbReference type="EMBL" id="UYJE01007291">
    <property type="protein sequence ID" value="VDI53292.1"/>
    <property type="molecule type" value="Genomic_DNA"/>
</dbReference>
<comment type="caution">
    <text evidence="6">The sequence shown here is derived from an EMBL/GenBank/DDBJ whole genome shotgun (WGS) entry which is preliminary data.</text>
</comment>
<dbReference type="InterPro" id="IPR036638">
    <property type="entry name" value="HLH_DNA-bd_sf"/>
</dbReference>
<comment type="subcellular location">
    <subcellularLocation>
        <location evidence="2">Nucleus</location>
    </subcellularLocation>
</comment>
<dbReference type="SMART" id="SM00353">
    <property type="entry name" value="HLH"/>
    <property type="match status" value="1"/>
</dbReference>
<dbReference type="FunFam" id="4.10.280.10:FF:000019">
    <property type="entry name" value="Myc proto-oncogene protein"/>
    <property type="match status" value="1"/>
</dbReference>
<dbReference type="Proteomes" id="UP000596742">
    <property type="component" value="Unassembled WGS sequence"/>
</dbReference>
<organism evidence="6 7">
    <name type="scientific">Mytilus galloprovincialis</name>
    <name type="common">Mediterranean mussel</name>
    <dbReference type="NCBI Taxonomy" id="29158"/>
    <lineage>
        <taxon>Eukaryota</taxon>
        <taxon>Metazoa</taxon>
        <taxon>Spiralia</taxon>
        <taxon>Lophotrochozoa</taxon>
        <taxon>Mollusca</taxon>
        <taxon>Bivalvia</taxon>
        <taxon>Autobranchia</taxon>
        <taxon>Pteriomorphia</taxon>
        <taxon>Mytilida</taxon>
        <taxon>Mytiloidea</taxon>
        <taxon>Mytilidae</taxon>
        <taxon>Mytilinae</taxon>
        <taxon>Mytilus</taxon>
    </lineage>
</organism>
<reference evidence="6" key="1">
    <citation type="submission" date="2018-11" db="EMBL/GenBank/DDBJ databases">
        <authorList>
            <person name="Alioto T."/>
            <person name="Alioto T."/>
        </authorList>
    </citation>
    <scope>NUCLEOTIDE SEQUENCE</scope>
</reference>
<keyword evidence="1 2" id="KW-0238">DNA-binding</keyword>